<protein>
    <submittedName>
        <fullName evidence="2">Methyltransferase, FkbM family</fullName>
    </submittedName>
</protein>
<dbReference type="SUPFAM" id="SSF53335">
    <property type="entry name" value="S-adenosyl-L-methionine-dependent methyltransferases"/>
    <property type="match status" value="1"/>
</dbReference>
<keyword evidence="2" id="KW-0489">Methyltransferase</keyword>
<evidence type="ECO:0000313" key="3">
    <source>
        <dbReference type="Proteomes" id="UP000199073"/>
    </source>
</evidence>
<accession>A0A1H0JNI0</accession>
<name>A0A1H0JNI0_9BACT</name>
<dbReference type="RefSeq" id="WP_176761032.1">
    <property type="nucleotide sequence ID" value="NZ_FNJI01000002.1"/>
</dbReference>
<dbReference type="PANTHER" id="PTHR43667">
    <property type="entry name" value="CYCLOPROPANE-FATTY-ACYL-PHOSPHOLIPID SYNTHASE"/>
    <property type="match status" value="1"/>
</dbReference>
<dbReference type="GO" id="GO:0032259">
    <property type="term" value="P:methylation"/>
    <property type="evidence" value="ECO:0007669"/>
    <property type="project" value="UniProtKB-KW"/>
</dbReference>
<dbReference type="EMBL" id="FNJI01000002">
    <property type="protein sequence ID" value="SDO45102.1"/>
    <property type="molecule type" value="Genomic_DNA"/>
</dbReference>
<keyword evidence="2" id="KW-0808">Transferase</keyword>
<keyword evidence="3" id="KW-1185">Reference proteome</keyword>
<dbReference type="Proteomes" id="UP000199073">
    <property type="component" value="Unassembled WGS sequence"/>
</dbReference>
<sequence>MVPSTPAIYQDIDWAALRQNAMARKAWKSKGPEQWDAKAKSFNSRNRKNDYVDLFLSHLPKDDSCSVLDIGCGPGTLAIPIARRARRVTAVDFSPEMLKILERHAEEEGLDNITTVCAAWEDDWRDYGIDTHDIAIASRSMGVYDLHSALKKIDAISARYVFLTDRAGATPFDEGAFEAIGRPFEPGPDYIYTVNVLYTMGIYANVSILEIDKHATFNNLEDAFASYAWMFQDLSPEEQGALRDYVKSRVVRRGSDHVTVKRKTPIRWALVWWEKPKNR</sequence>
<dbReference type="Pfam" id="PF13649">
    <property type="entry name" value="Methyltransf_25"/>
    <property type="match status" value="1"/>
</dbReference>
<dbReference type="InterPro" id="IPR029063">
    <property type="entry name" value="SAM-dependent_MTases_sf"/>
</dbReference>
<reference evidence="2 3" key="1">
    <citation type="submission" date="2016-10" db="EMBL/GenBank/DDBJ databases">
        <authorList>
            <person name="de Groot N.N."/>
        </authorList>
    </citation>
    <scope>NUCLEOTIDE SEQUENCE [LARGE SCALE GENOMIC DNA]</scope>
    <source>
        <strain evidence="2 3">DSM 12130</strain>
    </source>
</reference>
<dbReference type="GO" id="GO:0008168">
    <property type="term" value="F:methyltransferase activity"/>
    <property type="evidence" value="ECO:0007669"/>
    <property type="project" value="UniProtKB-KW"/>
</dbReference>
<dbReference type="InterPro" id="IPR050723">
    <property type="entry name" value="CFA/CMAS"/>
</dbReference>
<dbReference type="Gene3D" id="3.40.50.150">
    <property type="entry name" value="Vaccinia Virus protein VP39"/>
    <property type="match status" value="1"/>
</dbReference>
<dbReference type="STRING" id="91360.SAMN05660330_00258"/>
<feature type="domain" description="Methyltransferase" evidence="1">
    <location>
        <begin position="67"/>
        <end position="152"/>
    </location>
</feature>
<dbReference type="PANTHER" id="PTHR43667:SF2">
    <property type="entry name" value="FATTY ACID C-METHYL TRANSFERASE"/>
    <property type="match status" value="1"/>
</dbReference>
<dbReference type="AlphaFoldDB" id="A0A1H0JNI0"/>
<proteinExistence type="predicted"/>
<evidence type="ECO:0000259" key="1">
    <source>
        <dbReference type="Pfam" id="PF13649"/>
    </source>
</evidence>
<organism evidence="2 3">
    <name type="scientific">Desulforhopalus singaporensis</name>
    <dbReference type="NCBI Taxonomy" id="91360"/>
    <lineage>
        <taxon>Bacteria</taxon>
        <taxon>Pseudomonadati</taxon>
        <taxon>Thermodesulfobacteriota</taxon>
        <taxon>Desulfobulbia</taxon>
        <taxon>Desulfobulbales</taxon>
        <taxon>Desulfocapsaceae</taxon>
        <taxon>Desulforhopalus</taxon>
    </lineage>
</organism>
<gene>
    <name evidence="2" type="ORF">SAMN05660330_00258</name>
</gene>
<dbReference type="CDD" id="cd02440">
    <property type="entry name" value="AdoMet_MTases"/>
    <property type="match status" value="1"/>
</dbReference>
<evidence type="ECO:0000313" key="2">
    <source>
        <dbReference type="EMBL" id="SDO45102.1"/>
    </source>
</evidence>
<dbReference type="InterPro" id="IPR041698">
    <property type="entry name" value="Methyltransf_25"/>
</dbReference>